<comment type="caution">
    <text evidence="2">The sequence shown here is derived from an EMBL/GenBank/DDBJ whole genome shotgun (WGS) entry which is preliminary data.</text>
</comment>
<dbReference type="RefSeq" id="WP_168875512.1">
    <property type="nucleotide sequence ID" value="NZ_JABAIM010000001.1"/>
</dbReference>
<dbReference type="Gene3D" id="3.30.1380.20">
    <property type="entry name" value="Trafficking protein particle complex subunit 3"/>
    <property type="match status" value="1"/>
</dbReference>
<dbReference type="InterPro" id="IPR024096">
    <property type="entry name" value="NO_sig/Golgi_transp_ligand-bd"/>
</dbReference>
<feature type="domain" description="4-vinyl reductase 4VR" evidence="1">
    <location>
        <begin position="104"/>
        <end position="176"/>
    </location>
</feature>
<evidence type="ECO:0000313" key="3">
    <source>
        <dbReference type="Proteomes" id="UP000587991"/>
    </source>
</evidence>
<name>A0A847S3W6_9NEIS</name>
<evidence type="ECO:0000259" key="1">
    <source>
        <dbReference type="SMART" id="SM00989"/>
    </source>
</evidence>
<reference evidence="2 3" key="1">
    <citation type="submission" date="2020-04" db="EMBL/GenBank/DDBJ databases">
        <title>Draft genome of Leeia sp. IMCC25680.</title>
        <authorList>
            <person name="Song J."/>
            <person name="Cho J.-C."/>
        </authorList>
    </citation>
    <scope>NUCLEOTIDE SEQUENCE [LARGE SCALE GENOMIC DNA]</scope>
    <source>
        <strain evidence="2 3">IMCC25680</strain>
    </source>
</reference>
<dbReference type="Proteomes" id="UP000587991">
    <property type="component" value="Unassembled WGS sequence"/>
</dbReference>
<accession>A0A847S3W6</accession>
<dbReference type="InterPro" id="IPR045987">
    <property type="entry name" value="DUF5943"/>
</dbReference>
<protein>
    <submittedName>
        <fullName evidence="2">4-vinyl reductase</fullName>
    </submittedName>
</protein>
<gene>
    <name evidence="2" type="ORF">HF682_01620</name>
</gene>
<dbReference type="EMBL" id="JABAIM010000001">
    <property type="protein sequence ID" value="NLR73857.1"/>
    <property type="molecule type" value="Genomic_DNA"/>
</dbReference>
<dbReference type="SUPFAM" id="SSF111126">
    <property type="entry name" value="Ligand-binding domain in the NO signalling and Golgi transport"/>
    <property type="match status" value="1"/>
</dbReference>
<dbReference type="PANTHER" id="PTHR35090">
    <property type="entry name" value="DNA-DIRECTED RNA POLYMERASE SUBUNIT I"/>
    <property type="match status" value="1"/>
</dbReference>
<organism evidence="2 3">
    <name type="scientific">Leeia aquatica</name>
    <dbReference type="NCBI Taxonomy" id="2725557"/>
    <lineage>
        <taxon>Bacteria</taxon>
        <taxon>Pseudomonadati</taxon>
        <taxon>Pseudomonadota</taxon>
        <taxon>Betaproteobacteria</taxon>
        <taxon>Neisseriales</taxon>
        <taxon>Leeiaceae</taxon>
        <taxon>Leeia</taxon>
    </lineage>
</organism>
<evidence type="ECO:0000313" key="2">
    <source>
        <dbReference type="EMBL" id="NLR73857.1"/>
    </source>
</evidence>
<keyword evidence="3" id="KW-1185">Reference proteome</keyword>
<dbReference type="PANTHER" id="PTHR35090:SF1">
    <property type="entry name" value="SLR0144 PROTEIN"/>
    <property type="match status" value="1"/>
</dbReference>
<dbReference type="SMART" id="SM00989">
    <property type="entry name" value="V4R"/>
    <property type="match status" value="1"/>
</dbReference>
<dbReference type="Pfam" id="PF19367">
    <property type="entry name" value="DUF5943"/>
    <property type="match status" value="1"/>
</dbReference>
<dbReference type="AlphaFoldDB" id="A0A847S3W6"/>
<proteinExistence type="predicted"/>
<dbReference type="InterPro" id="IPR004096">
    <property type="entry name" value="V4R"/>
</dbReference>
<sequence length="177" mass="19930">MQPQVPIDVDPQTGVWSTNGLPMLYVPRHFFVNNHRAVELVMGKPEYSSILYDAGYRSAYFWCDSEARTHQMKGMDVFNHYLMRLSQRGWGQFSVVEANAETGHARIRLDNSAFVLAQGVAGVPQSEGKACYMFAGWFAGAMDWVGENCGYQYRTTSDETQCAGEGHDHCIFTVEPK</sequence>